<evidence type="ECO:0000313" key="2">
    <source>
        <dbReference type="EMBL" id="CAE7210547.1"/>
    </source>
</evidence>
<evidence type="ECO:0000256" key="1">
    <source>
        <dbReference type="SAM" id="Phobius"/>
    </source>
</evidence>
<dbReference type="AlphaFoldDB" id="A0A8H3E8E4"/>
<comment type="caution">
    <text evidence="2">The sequence shown here is derived from an EMBL/GenBank/DDBJ whole genome shotgun (WGS) entry which is preliminary data.</text>
</comment>
<sequence length="299" mass="33596">MSLSSPNSEAANRLEHQPALITMDTQHTEENNNALEPPGVSLQARGERPVHARSRSFRAVIFMLMGYGISVVLYHTISKSFPEVVCQLPVVSSYSPICVRELDHPRTPVINPDFITLSRLQSRLGDVLEDSASSPMAADCIKGSARDLRDLVGRVKRSSLVSKDILGKELEHFVEDAKEASKSLRELGSRVWGVTDQIISFNDRILIVLDNPGRPFSSVVNFLIPLGRETADIHRRRMEGIWFEAIKLLKGNIGSLIHQTEYNVDLLQRLEKRLDIVQGMTDEEEENTRNEEREVSNVS</sequence>
<feature type="transmembrane region" description="Helical" evidence="1">
    <location>
        <begin position="57"/>
        <end position="77"/>
    </location>
</feature>
<keyword evidence="1" id="KW-1133">Transmembrane helix</keyword>
<dbReference type="EMBL" id="CAJNJQ010004388">
    <property type="protein sequence ID" value="CAE7210547.1"/>
    <property type="molecule type" value="Genomic_DNA"/>
</dbReference>
<reference evidence="2" key="1">
    <citation type="submission" date="2021-01" db="EMBL/GenBank/DDBJ databases">
        <authorList>
            <person name="Kaushik A."/>
        </authorList>
    </citation>
    <scope>NUCLEOTIDE SEQUENCE</scope>
    <source>
        <strain evidence="2">AG5</strain>
    </source>
</reference>
<dbReference type="Proteomes" id="UP000663827">
    <property type="component" value="Unassembled WGS sequence"/>
</dbReference>
<proteinExistence type="predicted"/>
<accession>A0A8H3E8E4</accession>
<organism evidence="2 3">
    <name type="scientific">Rhizoctonia solani</name>
    <dbReference type="NCBI Taxonomy" id="456999"/>
    <lineage>
        <taxon>Eukaryota</taxon>
        <taxon>Fungi</taxon>
        <taxon>Dikarya</taxon>
        <taxon>Basidiomycota</taxon>
        <taxon>Agaricomycotina</taxon>
        <taxon>Agaricomycetes</taxon>
        <taxon>Cantharellales</taxon>
        <taxon>Ceratobasidiaceae</taxon>
        <taxon>Rhizoctonia</taxon>
    </lineage>
</organism>
<evidence type="ECO:0000313" key="3">
    <source>
        <dbReference type="Proteomes" id="UP000663827"/>
    </source>
</evidence>
<gene>
    <name evidence="2" type="ORF">RDB_LOCUS151494</name>
</gene>
<protein>
    <submittedName>
        <fullName evidence="2">Uncharacterized protein</fullName>
    </submittedName>
</protein>
<keyword evidence="1" id="KW-0472">Membrane</keyword>
<keyword evidence="1" id="KW-0812">Transmembrane</keyword>
<name>A0A8H3E8E4_9AGAM</name>